<evidence type="ECO:0000256" key="1">
    <source>
        <dbReference type="ARBA" id="ARBA00003483"/>
    </source>
</evidence>
<evidence type="ECO:0000256" key="7">
    <source>
        <dbReference type="ARBA" id="ARBA00022898"/>
    </source>
</evidence>
<dbReference type="InterPro" id="IPR015421">
    <property type="entry name" value="PyrdxlP-dep_Trfase_major"/>
</dbReference>
<evidence type="ECO:0000256" key="3">
    <source>
        <dbReference type="ARBA" id="ARBA00006904"/>
    </source>
</evidence>
<protein>
    <recommendedName>
        <fullName evidence="11">Phosphoserine aminotransferase</fullName>
        <ecNumber evidence="11">2.6.1.52</ecNumber>
    </recommendedName>
    <alternativeName>
        <fullName evidence="11">Phosphohydroxythreonine aminotransferase</fullName>
        <shortName evidence="11">PSAT</shortName>
    </alternativeName>
</protein>
<keyword evidence="11" id="KW-0963">Cytoplasm</keyword>
<dbReference type="RefSeq" id="WP_275473136.1">
    <property type="nucleotide sequence ID" value="NZ_CP162940.1"/>
</dbReference>
<evidence type="ECO:0000256" key="10">
    <source>
        <dbReference type="ARBA" id="ARBA00049007"/>
    </source>
</evidence>
<sequence length="360" mass="39996">MKRIDNFNAGPSALPLSVLERVREELVDYQGTGMSVMEMSHRSAAYEAIHDAAEAKLRRLLNVPDDFRVLFLQGGASLQFAMLPMNFLGREETALYVLTGAWSEKAAQEAVRFGRVVVDDQAKDEGYTDVPTQLKRPEDVDLRYVHVTSNNTIYGTQWRELPTADSPLVIDMSSDILSRPVDWTNVGLVYAGAQKNLGPSGVTVVLVRDSFLAGANGDVPTMLGYPTHAKQRSLYNTPPTFAIYIMGLVLDWIEEQGGVEGIAARNREKAGLLYRVIDDHPDFYLGHAKERARSDMNVTFRLSDDELSARFLAEAAKREFVGVKGHRSVGGCRVSLYNAISVESAARFATFMDDFVRAHR</sequence>
<dbReference type="Gene3D" id="3.40.640.10">
    <property type="entry name" value="Type I PLP-dependent aspartate aminotransferase-like (Major domain)"/>
    <property type="match status" value="1"/>
</dbReference>
<feature type="binding site" evidence="11">
    <location>
        <begin position="76"/>
        <end position="77"/>
    </location>
    <ligand>
        <name>pyridoxal 5'-phosphate</name>
        <dbReference type="ChEBI" id="CHEBI:597326"/>
    </ligand>
</feature>
<feature type="binding site" evidence="11">
    <location>
        <position position="42"/>
    </location>
    <ligand>
        <name>L-glutamate</name>
        <dbReference type="ChEBI" id="CHEBI:29985"/>
    </ligand>
</feature>
<evidence type="ECO:0000313" key="14">
    <source>
        <dbReference type="EMBL" id="MFB5191629.1"/>
    </source>
</evidence>
<dbReference type="HAMAP" id="MF_00160">
    <property type="entry name" value="SerC_aminotrans_5"/>
    <property type="match status" value="1"/>
</dbReference>
<comment type="similarity">
    <text evidence="3 11">Belongs to the class-V pyridoxal-phosphate-dependent aminotransferase family. SerC subfamily.</text>
</comment>
<feature type="binding site" evidence="11">
    <location>
        <position position="102"/>
    </location>
    <ligand>
        <name>pyridoxal 5'-phosphate</name>
        <dbReference type="ChEBI" id="CHEBI:597326"/>
    </ligand>
</feature>
<evidence type="ECO:0000256" key="8">
    <source>
        <dbReference type="ARBA" id="ARBA00023299"/>
    </source>
</evidence>
<dbReference type="PANTHER" id="PTHR43247">
    <property type="entry name" value="PHOSPHOSERINE AMINOTRANSFERASE"/>
    <property type="match status" value="1"/>
</dbReference>
<dbReference type="InterPro" id="IPR022278">
    <property type="entry name" value="Pser_aminoTfrase"/>
</dbReference>
<feature type="binding site" evidence="11">
    <location>
        <position position="171"/>
    </location>
    <ligand>
        <name>pyridoxal 5'-phosphate</name>
        <dbReference type="ChEBI" id="CHEBI:597326"/>
    </ligand>
</feature>
<feature type="binding site" evidence="11">
    <location>
        <begin position="236"/>
        <end position="237"/>
    </location>
    <ligand>
        <name>pyridoxal 5'-phosphate</name>
        <dbReference type="ChEBI" id="CHEBI:597326"/>
    </ligand>
</feature>
<dbReference type="EMBL" id="JBDXSU010000012">
    <property type="protein sequence ID" value="MFB5191629.1"/>
    <property type="molecule type" value="Genomic_DNA"/>
</dbReference>
<dbReference type="GO" id="GO:0004648">
    <property type="term" value="F:O-phospho-L-serine:2-oxoglutarate aminotransferase activity"/>
    <property type="evidence" value="ECO:0007669"/>
    <property type="project" value="UniProtKB-EC"/>
</dbReference>
<dbReference type="NCBIfam" id="NF003764">
    <property type="entry name" value="PRK05355.1"/>
    <property type="match status" value="1"/>
</dbReference>
<evidence type="ECO:0000256" key="5">
    <source>
        <dbReference type="ARBA" id="ARBA00022605"/>
    </source>
</evidence>
<feature type="domain" description="Aminotransferase class V" evidence="13">
    <location>
        <begin position="6"/>
        <end position="344"/>
    </location>
</feature>
<keyword evidence="8 11" id="KW-0718">Serine biosynthesis</keyword>
<accession>A0ABV5AH73</accession>
<proteinExistence type="inferred from homology"/>
<dbReference type="InterPro" id="IPR015424">
    <property type="entry name" value="PyrdxlP-dep_Trfase"/>
</dbReference>
<evidence type="ECO:0000256" key="12">
    <source>
        <dbReference type="RuleBase" id="RU004505"/>
    </source>
</evidence>
<keyword evidence="15" id="KW-1185">Reference proteome</keyword>
<dbReference type="InterPro" id="IPR000192">
    <property type="entry name" value="Aminotrans_V_dom"/>
</dbReference>
<comment type="subunit">
    <text evidence="11">Homodimer.</text>
</comment>
<dbReference type="NCBIfam" id="TIGR01364">
    <property type="entry name" value="serC_1"/>
    <property type="match status" value="1"/>
</dbReference>
<gene>
    <name evidence="11 14" type="primary">serC</name>
    <name evidence="14" type="ORF">KKP3000_000405</name>
</gene>
<feature type="binding site" evidence="11">
    <location>
        <position position="152"/>
    </location>
    <ligand>
        <name>pyridoxal 5'-phosphate</name>
        <dbReference type="ChEBI" id="CHEBI:597326"/>
    </ligand>
</feature>
<dbReference type="PANTHER" id="PTHR43247:SF1">
    <property type="entry name" value="PHOSPHOSERINE AMINOTRANSFERASE"/>
    <property type="match status" value="1"/>
</dbReference>
<keyword evidence="7 11" id="KW-0663">Pyridoxal phosphate</keyword>
<evidence type="ECO:0000256" key="9">
    <source>
        <dbReference type="ARBA" id="ARBA00047630"/>
    </source>
</evidence>
<feature type="modified residue" description="N6-(pyridoxal phosphate)lysine" evidence="11">
    <location>
        <position position="195"/>
    </location>
</feature>
<dbReference type="Gene3D" id="3.90.1150.10">
    <property type="entry name" value="Aspartate Aminotransferase, domain 1"/>
    <property type="match status" value="1"/>
</dbReference>
<dbReference type="EC" id="2.6.1.52" evidence="11"/>
<feature type="binding site" evidence="11">
    <location>
        <position position="194"/>
    </location>
    <ligand>
        <name>pyridoxal 5'-phosphate</name>
        <dbReference type="ChEBI" id="CHEBI:597326"/>
    </ligand>
</feature>
<evidence type="ECO:0000256" key="6">
    <source>
        <dbReference type="ARBA" id="ARBA00022679"/>
    </source>
</evidence>
<comment type="pathway">
    <text evidence="2 11 12">Amino-acid biosynthesis; L-serine biosynthesis; L-serine from 3-phospho-D-glycerate: step 2/3.</text>
</comment>
<dbReference type="PIRSF" id="PIRSF000525">
    <property type="entry name" value="SerC"/>
    <property type="match status" value="1"/>
</dbReference>
<dbReference type="Pfam" id="PF00266">
    <property type="entry name" value="Aminotran_5"/>
    <property type="match status" value="1"/>
</dbReference>
<evidence type="ECO:0000256" key="11">
    <source>
        <dbReference type="HAMAP-Rule" id="MF_00160"/>
    </source>
</evidence>
<dbReference type="Proteomes" id="UP001579974">
    <property type="component" value="Unassembled WGS sequence"/>
</dbReference>
<comment type="catalytic activity">
    <reaction evidence="9 11">
        <text>4-(phosphooxy)-L-threonine + 2-oxoglutarate = (R)-3-hydroxy-2-oxo-4-phosphooxybutanoate + L-glutamate</text>
        <dbReference type="Rhea" id="RHEA:16573"/>
        <dbReference type="ChEBI" id="CHEBI:16810"/>
        <dbReference type="ChEBI" id="CHEBI:29985"/>
        <dbReference type="ChEBI" id="CHEBI:58452"/>
        <dbReference type="ChEBI" id="CHEBI:58538"/>
        <dbReference type="EC" id="2.6.1.52"/>
    </reaction>
</comment>
<dbReference type="PROSITE" id="PS00595">
    <property type="entry name" value="AA_TRANSFER_CLASS_5"/>
    <property type="match status" value="1"/>
</dbReference>
<dbReference type="InterPro" id="IPR015422">
    <property type="entry name" value="PyrdxlP-dep_Trfase_small"/>
</dbReference>
<evidence type="ECO:0000259" key="13">
    <source>
        <dbReference type="Pfam" id="PF00266"/>
    </source>
</evidence>
<keyword evidence="4 11" id="KW-0032">Aminotransferase</keyword>
<comment type="caution">
    <text evidence="11">Lacks conserved residue(s) required for the propagation of feature annotation.</text>
</comment>
<comment type="cofactor">
    <cofactor evidence="11">
        <name>pyridoxal 5'-phosphate</name>
        <dbReference type="ChEBI" id="CHEBI:597326"/>
    </cofactor>
    <text evidence="11">Binds 1 pyridoxal phosphate per subunit.</text>
</comment>
<comment type="caution">
    <text evidence="14">The sequence shown here is derived from an EMBL/GenBank/DDBJ whole genome shotgun (WGS) entry which is preliminary data.</text>
</comment>
<dbReference type="SUPFAM" id="SSF53383">
    <property type="entry name" value="PLP-dependent transferases"/>
    <property type="match status" value="1"/>
</dbReference>
<comment type="function">
    <text evidence="1 11">Catalyzes the reversible conversion of 3-phosphohydroxypyruvate to phosphoserine and of 3-hydroxy-2-oxo-4-phosphonooxybutanoate to phosphohydroxythreonine.</text>
</comment>
<comment type="catalytic activity">
    <reaction evidence="10 11 12">
        <text>O-phospho-L-serine + 2-oxoglutarate = 3-phosphooxypyruvate + L-glutamate</text>
        <dbReference type="Rhea" id="RHEA:14329"/>
        <dbReference type="ChEBI" id="CHEBI:16810"/>
        <dbReference type="ChEBI" id="CHEBI:18110"/>
        <dbReference type="ChEBI" id="CHEBI:29985"/>
        <dbReference type="ChEBI" id="CHEBI:57524"/>
        <dbReference type="EC" id="2.6.1.52"/>
    </reaction>
</comment>
<reference evidence="14 15" key="1">
    <citation type="journal article" date="2024" name="Int. J. Mol. Sci.">
        <title>Exploration of Alicyclobacillus spp. Genome in Search of Antibiotic Resistance.</title>
        <authorList>
            <person name="Bucka-Kolendo J."/>
            <person name="Kiousi D.E."/>
            <person name="Dekowska A."/>
            <person name="Mikolajczuk-Szczyrba A."/>
            <person name="Karadedos D.M."/>
            <person name="Michael P."/>
            <person name="Galanis A."/>
            <person name="Sokolowska B."/>
        </authorList>
    </citation>
    <scope>NUCLEOTIDE SEQUENCE [LARGE SCALE GENOMIC DNA]</scope>
    <source>
        <strain evidence="14 15">KKP 3000</strain>
    </source>
</reference>
<evidence type="ECO:0000256" key="2">
    <source>
        <dbReference type="ARBA" id="ARBA00005099"/>
    </source>
</evidence>
<evidence type="ECO:0000256" key="4">
    <source>
        <dbReference type="ARBA" id="ARBA00022576"/>
    </source>
</evidence>
<organism evidence="14 15">
    <name type="scientific">Alicyclobacillus fastidiosus</name>
    <dbReference type="NCBI Taxonomy" id="392011"/>
    <lineage>
        <taxon>Bacteria</taxon>
        <taxon>Bacillati</taxon>
        <taxon>Bacillota</taxon>
        <taxon>Bacilli</taxon>
        <taxon>Bacillales</taxon>
        <taxon>Alicyclobacillaceae</taxon>
        <taxon>Alicyclobacillus</taxon>
    </lineage>
</organism>
<comment type="subcellular location">
    <subcellularLocation>
        <location evidence="11">Cytoplasm</location>
    </subcellularLocation>
</comment>
<keyword evidence="5 11" id="KW-0028">Amino-acid biosynthesis</keyword>
<name>A0ABV5AH73_9BACL</name>
<dbReference type="InterPro" id="IPR020578">
    <property type="entry name" value="Aminotrans_V_PyrdxlP_BS"/>
</dbReference>
<keyword evidence="6 11" id="KW-0808">Transferase</keyword>
<evidence type="ECO:0000313" key="15">
    <source>
        <dbReference type="Proteomes" id="UP001579974"/>
    </source>
</evidence>